<evidence type="ECO:0000256" key="1">
    <source>
        <dbReference type="SAM" id="MobiDB-lite"/>
    </source>
</evidence>
<keyword evidence="2" id="KW-0732">Signal</keyword>
<name>A0ABT0CEV6_THEVL</name>
<evidence type="ECO:0000313" key="3">
    <source>
        <dbReference type="EMBL" id="MCJ2543880.1"/>
    </source>
</evidence>
<sequence>MKPLRRMTLTLLSVAVLIGGSATLTSTATPAVRALQRQASQTRNNGGSHFEPSASSSRGELRASLLVDSPIVEANSPVMRSRIRELVQQAREHGSVGN</sequence>
<keyword evidence="4" id="KW-1185">Reference proteome</keyword>
<dbReference type="Proteomes" id="UP000830835">
    <property type="component" value="Unassembled WGS sequence"/>
</dbReference>
<protein>
    <submittedName>
        <fullName evidence="3">Uncharacterized protein</fullName>
    </submittedName>
</protein>
<evidence type="ECO:0000313" key="4">
    <source>
        <dbReference type="Proteomes" id="UP000830835"/>
    </source>
</evidence>
<feature type="compositionally biased region" description="Polar residues" evidence="1">
    <location>
        <begin position="37"/>
        <end position="58"/>
    </location>
</feature>
<dbReference type="EMBL" id="JAFIRA010000039">
    <property type="protein sequence ID" value="MCJ2543880.1"/>
    <property type="molecule type" value="Genomic_DNA"/>
</dbReference>
<proteinExistence type="predicted"/>
<accession>A0ABT0CEV6</accession>
<feature type="signal peptide" evidence="2">
    <location>
        <begin position="1"/>
        <end position="28"/>
    </location>
</feature>
<comment type="caution">
    <text evidence="3">The sequence shown here is derived from an EMBL/GenBank/DDBJ whole genome shotgun (WGS) entry which is preliminary data.</text>
</comment>
<feature type="region of interest" description="Disordered" evidence="1">
    <location>
        <begin position="37"/>
        <end position="59"/>
    </location>
</feature>
<reference evidence="3" key="1">
    <citation type="submission" date="2021-02" db="EMBL/GenBank/DDBJ databases">
        <title>The CRISPR/cas machinery reduction and long-range gene transfer in the hot spring cyanobacterium Synechococcus.</title>
        <authorList>
            <person name="Dvorak P."/>
            <person name="Jahodarova E."/>
            <person name="Hasler P."/>
            <person name="Poulickova A."/>
        </authorList>
    </citation>
    <scope>NUCLEOTIDE SEQUENCE</scope>
    <source>
        <strain evidence="3">Rupite</strain>
    </source>
</reference>
<dbReference type="RefSeq" id="WP_244351852.1">
    <property type="nucleotide sequence ID" value="NZ_JAFIRA010000039.1"/>
</dbReference>
<gene>
    <name evidence="3" type="ORF">JX360_13375</name>
</gene>
<feature type="chain" id="PRO_5045483859" evidence="2">
    <location>
        <begin position="29"/>
        <end position="98"/>
    </location>
</feature>
<evidence type="ECO:0000256" key="2">
    <source>
        <dbReference type="SAM" id="SignalP"/>
    </source>
</evidence>
<organism evidence="3 4">
    <name type="scientific">Thermostichus vulcanus str. 'Rupite'</name>
    <dbReference type="NCBI Taxonomy" id="2813851"/>
    <lineage>
        <taxon>Bacteria</taxon>
        <taxon>Bacillati</taxon>
        <taxon>Cyanobacteriota</taxon>
        <taxon>Cyanophyceae</taxon>
        <taxon>Thermostichales</taxon>
        <taxon>Thermostichaceae</taxon>
        <taxon>Thermostichus</taxon>
    </lineage>
</organism>